<feature type="non-terminal residue" evidence="2">
    <location>
        <position position="1"/>
    </location>
</feature>
<dbReference type="EMBL" id="BARU01019495">
    <property type="protein sequence ID" value="GAH53393.1"/>
    <property type="molecule type" value="Genomic_DNA"/>
</dbReference>
<dbReference type="Pfam" id="PF00535">
    <property type="entry name" value="Glycos_transf_2"/>
    <property type="match status" value="1"/>
</dbReference>
<sequence length="167" mass="18250">ISHDRNKGYGAAIQSILAYAKGVDFDVLVIMDADNQHSPDDIPALVAAIEEGYDLAIGSRKGSDVPGYRRVGGTVLSIFTFLLSGRYVKDSQCGFRAYSKRAVALIAPQETGMAISSEIIAEATKHGLIITGVPISVRYTDDSSTHNPVKQGFYTLWRILVMMVRRR</sequence>
<organism evidence="2">
    <name type="scientific">marine sediment metagenome</name>
    <dbReference type="NCBI Taxonomy" id="412755"/>
    <lineage>
        <taxon>unclassified sequences</taxon>
        <taxon>metagenomes</taxon>
        <taxon>ecological metagenomes</taxon>
    </lineage>
</organism>
<dbReference type="CDD" id="cd04179">
    <property type="entry name" value="DPM_DPG-synthase_like"/>
    <property type="match status" value="1"/>
</dbReference>
<dbReference type="InterPro" id="IPR029044">
    <property type="entry name" value="Nucleotide-diphossugar_trans"/>
</dbReference>
<dbReference type="SUPFAM" id="SSF53448">
    <property type="entry name" value="Nucleotide-diphospho-sugar transferases"/>
    <property type="match status" value="1"/>
</dbReference>
<dbReference type="InterPro" id="IPR050256">
    <property type="entry name" value="Glycosyltransferase_2"/>
</dbReference>
<dbReference type="InterPro" id="IPR001173">
    <property type="entry name" value="Glyco_trans_2-like"/>
</dbReference>
<evidence type="ECO:0000313" key="2">
    <source>
        <dbReference type="EMBL" id="GAH53393.1"/>
    </source>
</evidence>
<reference evidence="2" key="1">
    <citation type="journal article" date="2014" name="Front. Microbiol.">
        <title>High frequency of phylogenetically diverse reductive dehalogenase-homologous genes in deep subseafloor sedimentary metagenomes.</title>
        <authorList>
            <person name="Kawai M."/>
            <person name="Futagami T."/>
            <person name="Toyoda A."/>
            <person name="Takaki Y."/>
            <person name="Nishi S."/>
            <person name="Hori S."/>
            <person name="Arai W."/>
            <person name="Tsubouchi T."/>
            <person name="Morono Y."/>
            <person name="Uchiyama I."/>
            <person name="Ito T."/>
            <person name="Fujiyama A."/>
            <person name="Inagaki F."/>
            <person name="Takami H."/>
        </authorList>
    </citation>
    <scope>NUCLEOTIDE SEQUENCE</scope>
    <source>
        <strain evidence="2">Expedition CK06-06</strain>
    </source>
</reference>
<comment type="caution">
    <text evidence="2">The sequence shown here is derived from an EMBL/GenBank/DDBJ whole genome shotgun (WGS) entry which is preliminary data.</text>
</comment>
<name>X1I734_9ZZZZ</name>
<dbReference type="Gene3D" id="3.90.550.10">
    <property type="entry name" value="Spore Coat Polysaccharide Biosynthesis Protein SpsA, Chain A"/>
    <property type="match status" value="1"/>
</dbReference>
<dbReference type="PANTHER" id="PTHR48090">
    <property type="entry name" value="UNDECAPRENYL-PHOSPHATE 4-DEOXY-4-FORMAMIDO-L-ARABINOSE TRANSFERASE-RELATED"/>
    <property type="match status" value="1"/>
</dbReference>
<evidence type="ECO:0000259" key="1">
    <source>
        <dbReference type="Pfam" id="PF00535"/>
    </source>
</evidence>
<dbReference type="AlphaFoldDB" id="X1I734"/>
<gene>
    <name evidence="2" type="ORF">S03H2_32101</name>
</gene>
<proteinExistence type="predicted"/>
<accession>X1I734</accession>
<dbReference type="PANTHER" id="PTHR48090:SF7">
    <property type="entry name" value="RFBJ PROTEIN"/>
    <property type="match status" value="1"/>
</dbReference>
<protein>
    <recommendedName>
        <fullName evidence="1">Glycosyltransferase 2-like domain-containing protein</fullName>
    </recommendedName>
</protein>
<feature type="domain" description="Glycosyltransferase 2-like" evidence="1">
    <location>
        <begin position="1"/>
        <end position="74"/>
    </location>
</feature>